<feature type="domain" description="HD" evidence="1">
    <location>
        <begin position="43"/>
        <end position="148"/>
    </location>
</feature>
<evidence type="ECO:0000259" key="1">
    <source>
        <dbReference type="Pfam" id="PF01966"/>
    </source>
</evidence>
<proteinExistence type="predicted"/>
<organism evidence="2 3">
    <name type="scientific">Muricoprocola aceti</name>
    <dbReference type="NCBI Taxonomy" id="2981772"/>
    <lineage>
        <taxon>Bacteria</taxon>
        <taxon>Bacillati</taxon>
        <taxon>Bacillota</taxon>
        <taxon>Clostridia</taxon>
        <taxon>Lachnospirales</taxon>
        <taxon>Lachnospiraceae</taxon>
        <taxon>Muricoprocola</taxon>
    </lineage>
</organism>
<sequence length="156" mass="18573">MFEHWKKRRAHWERMVHKRGADILKSANMQKEKKFLQHGKVSVYTHSVRVAVLSLFLAELLRVKVNEEAMMRGALLHDYFLYDWHEKDDSHRWHGFSHARAALKNAKKDFQLGEIEQDVIQKHMFPLNLKPPKYKESVLVCLADKLSALEETIRRR</sequence>
<dbReference type="InterPro" id="IPR006674">
    <property type="entry name" value="HD_domain"/>
</dbReference>
<keyword evidence="3" id="KW-1185">Reference proteome</keyword>
<name>A0ABT2SK24_9FIRM</name>
<dbReference type="Pfam" id="PF01966">
    <property type="entry name" value="HD"/>
    <property type="match status" value="1"/>
</dbReference>
<dbReference type="SUPFAM" id="SSF109604">
    <property type="entry name" value="HD-domain/PDEase-like"/>
    <property type="match status" value="1"/>
</dbReference>
<reference evidence="2 3" key="1">
    <citation type="journal article" date="2021" name="ISME Commun">
        <title>Automated analysis of genomic sequences facilitates high-throughput and comprehensive description of bacteria.</title>
        <authorList>
            <person name="Hitch T.C.A."/>
        </authorList>
    </citation>
    <scope>NUCLEOTIDE SEQUENCE [LARGE SCALE GENOMIC DNA]</scope>
    <source>
        <strain evidence="2 3">Sanger_29</strain>
    </source>
</reference>
<accession>A0ABT2SK24</accession>
<dbReference type="RefSeq" id="WP_256296929.1">
    <property type="nucleotide sequence ID" value="NZ_JAOQKE010000004.1"/>
</dbReference>
<evidence type="ECO:0000313" key="2">
    <source>
        <dbReference type="EMBL" id="MCU6724844.1"/>
    </source>
</evidence>
<dbReference type="Gene3D" id="1.10.3210.10">
    <property type="entry name" value="Hypothetical protein af1432"/>
    <property type="match status" value="1"/>
</dbReference>
<comment type="caution">
    <text evidence="2">The sequence shown here is derived from an EMBL/GenBank/DDBJ whole genome shotgun (WGS) entry which is preliminary data.</text>
</comment>
<evidence type="ECO:0000313" key="3">
    <source>
        <dbReference type="Proteomes" id="UP001652338"/>
    </source>
</evidence>
<protein>
    <submittedName>
        <fullName evidence="2">HD domain-containing protein</fullName>
    </submittedName>
</protein>
<dbReference type="Proteomes" id="UP001652338">
    <property type="component" value="Unassembled WGS sequence"/>
</dbReference>
<dbReference type="EMBL" id="JAOQKE010000004">
    <property type="protein sequence ID" value="MCU6724844.1"/>
    <property type="molecule type" value="Genomic_DNA"/>
</dbReference>
<gene>
    <name evidence="2" type="ORF">OCV47_05685</name>
</gene>
<dbReference type="CDD" id="cd00077">
    <property type="entry name" value="HDc"/>
    <property type="match status" value="1"/>
</dbReference>
<dbReference type="InterPro" id="IPR003607">
    <property type="entry name" value="HD/PDEase_dom"/>
</dbReference>